<dbReference type="Proteomes" id="UP000054248">
    <property type="component" value="Unassembled WGS sequence"/>
</dbReference>
<sequence length="78" mass="9056">MPKQVILYRYSVHVKRGRHLMNNGRVPLIRAFLLMVESPKFSNRSTISLPCRKVDLKIIKYVPGRRNASLLNTKHNSP</sequence>
<reference evidence="2" key="2">
    <citation type="submission" date="2015-01" db="EMBL/GenBank/DDBJ databases">
        <title>Evolutionary Origins and Diversification of the Mycorrhizal Mutualists.</title>
        <authorList>
            <consortium name="DOE Joint Genome Institute"/>
            <consortium name="Mycorrhizal Genomics Consortium"/>
            <person name="Kohler A."/>
            <person name="Kuo A."/>
            <person name="Nagy L.G."/>
            <person name="Floudas D."/>
            <person name="Copeland A."/>
            <person name="Barry K.W."/>
            <person name="Cichocki N."/>
            <person name="Veneault-Fourrey C."/>
            <person name="LaButti K."/>
            <person name="Lindquist E.A."/>
            <person name="Lipzen A."/>
            <person name="Lundell T."/>
            <person name="Morin E."/>
            <person name="Murat C."/>
            <person name="Riley R."/>
            <person name="Ohm R."/>
            <person name="Sun H."/>
            <person name="Tunlid A."/>
            <person name="Henrissat B."/>
            <person name="Grigoriev I.V."/>
            <person name="Hibbett D.S."/>
            <person name="Martin F."/>
        </authorList>
    </citation>
    <scope>NUCLEOTIDE SEQUENCE [LARGE SCALE GENOMIC DNA]</scope>
    <source>
        <strain evidence="2">MUT 4182</strain>
    </source>
</reference>
<accession>A0A0C3QEU6</accession>
<protein>
    <submittedName>
        <fullName evidence="1">Uncharacterized protein</fullName>
    </submittedName>
</protein>
<name>A0A0C3QEU6_9AGAM</name>
<dbReference type="HOGENOM" id="CLU_2623797_0_0_1"/>
<keyword evidence="2" id="KW-1185">Reference proteome</keyword>
<organism evidence="1 2">
    <name type="scientific">Tulasnella calospora MUT 4182</name>
    <dbReference type="NCBI Taxonomy" id="1051891"/>
    <lineage>
        <taxon>Eukaryota</taxon>
        <taxon>Fungi</taxon>
        <taxon>Dikarya</taxon>
        <taxon>Basidiomycota</taxon>
        <taxon>Agaricomycotina</taxon>
        <taxon>Agaricomycetes</taxon>
        <taxon>Cantharellales</taxon>
        <taxon>Tulasnellaceae</taxon>
        <taxon>Tulasnella</taxon>
    </lineage>
</organism>
<evidence type="ECO:0000313" key="1">
    <source>
        <dbReference type="EMBL" id="KIO24476.1"/>
    </source>
</evidence>
<evidence type="ECO:0000313" key="2">
    <source>
        <dbReference type="Proteomes" id="UP000054248"/>
    </source>
</evidence>
<dbReference type="AlphaFoldDB" id="A0A0C3QEU6"/>
<proteinExistence type="predicted"/>
<reference evidence="1 2" key="1">
    <citation type="submission" date="2014-04" db="EMBL/GenBank/DDBJ databases">
        <authorList>
            <consortium name="DOE Joint Genome Institute"/>
            <person name="Kuo A."/>
            <person name="Girlanda M."/>
            <person name="Perotto S."/>
            <person name="Kohler A."/>
            <person name="Nagy L.G."/>
            <person name="Floudas D."/>
            <person name="Copeland A."/>
            <person name="Barry K.W."/>
            <person name="Cichocki N."/>
            <person name="Veneault-Fourrey C."/>
            <person name="LaButti K."/>
            <person name="Lindquist E.A."/>
            <person name="Lipzen A."/>
            <person name="Lundell T."/>
            <person name="Morin E."/>
            <person name="Murat C."/>
            <person name="Sun H."/>
            <person name="Tunlid A."/>
            <person name="Henrissat B."/>
            <person name="Grigoriev I.V."/>
            <person name="Hibbett D.S."/>
            <person name="Martin F."/>
            <person name="Nordberg H.P."/>
            <person name="Cantor M.N."/>
            <person name="Hua S.X."/>
        </authorList>
    </citation>
    <scope>NUCLEOTIDE SEQUENCE [LARGE SCALE GENOMIC DNA]</scope>
    <source>
        <strain evidence="1 2">MUT 4182</strain>
    </source>
</reference>
<dbReference type="EMBL" id="KN823060">
    <property type="protein sequence ID" value="KIO24476.1"/>
    <property type="molecule type" value="Genomic_DNA"/>
</dbReference>
<gene>
    <name evidence="1" type="ORF">M407DRAFT_99852</name>
</gene>